<comment type="similarity">
    <text evidence="1">Belongs to the RutC family.</text>
</comment>
<dbReference type="PROSITE" id="PS01094">
    <property type="entry name" value="UPF0076"/>
    <property type="match status" value="1"/>
</dbReference>
<dbReference type="InterPro" id="IPR006056">
    <property type="entry name" value="RidA"/>
</dbReference>
<dbReference type="PANTHER" id="PTHR11803">
    <property type="entry name" value="2-IMINOBUTANOATE/2-IMINOPROPANOATE DEAMINASE RIDA"/>
    <property type="match status" value="1"/>
</dbReference>
<evidence type="ECO:0000313" key="3">
    <source>
        <dbReference type="Proteomes" id="UP001140513"/>
    </source>
</evidence>
<dbReference type="InterPro" id="IPR006175">
    <property type="entry name" value="YjgF/YER057c/UK114"/>
</dbReference>
<dbReference type="GeneID" id="80911090"/>
<evidence type="ECO:0000256" key="1">
    <source>
        <dbReference type="ARBA" id="ARBA00010552"/>
    </source>
</evidence>
<gene>
    <name evidence="2" type="ORF">N0V89_007560</name>
</gene>
<dbReference type="FunFam" id="3.30.1330.40:FF:000001">
    <property type="entry name" value="L-PSP family endoribonuclease"/>
    <property type="match status" value="1"/>
</dbReference>
<dbReference type="InterPro" id="IPR035959">
    <property type="entry name" value="RutC-like_sf"/>
</dbReference>
<dbReference type="AlphaFoldDB" id="A0A9W8XJ31"/>
<accession>A0A9W8XJ31</accession>
<dbReference type="GO" id="GO:0019239">
    <property type="term" value="F:deaminase activity"/>
    <property type="evidence" value="ECO:0007669"/>
    <property type="project" value="TreeGrafter"/>
</dbReference>
<keyword evidence="3" id="KW-1185">Reference proteome</keyword>
<evidence type="ECO:0000313" key="2">
    <source>
        <dbReference type="EMBL" id="KAJ4352213.1"/>
    </source>
</evidence>
<dbReference type="SUPFAM" id="SSF55298">
    <property type="entry name" value="YjgF-like"/>
    <property type="match status" value="1"/>
</dbReference>
<dbReference type="GO" id="GO:0005739">
    <property type="term" value="C:mitochondrion"/>
    <property type="evidence" value="ECO:0007669"/>
    <property type="project" value="TreeGrafter"/>
</dbReference>
<reference evidence="2" key="1">
    <citation type="submission" date="2022-10" db="EMBL/GenBank/DDBJ databases">
        <title>Tapping the CABI collections for fungal endophytes: first genome assemblies for Collariella, Neodidymelliopsis, Ascochyta clinopodiicola, Didymella pomorum, Didymosphaeria variabile, Neocosmospora piperis and Neocucurbitaria cava.</title>
        <authorList>
            <person name="Hill R."/>
        </authorList>
    </citation>
    <scope>NUCLEOTIDE SEQUENCE</scope>
    <source>
        <strain evidence="2">IMI 356815</strain>
    </source>
</reference>
<protein>
    <recommendedName>
        <fullName evidence="4">YjgF-like protein</fullName>
    </recommendedName>
</protein>
<proteinExistence type="inferred from homology"/>
<evidence type="ECO:0008006" key="4">
    <source>
        <dbReference type="Google" id="ProtNLM"/>
    </source>
</evidence>
<dbReference type="NCBIfam" id="TIGR00004">
    <property type="entry name" value="Rid family detoxifying hydrolase"/>
    <property type="match status" value="1"/>
</dbReference>
<name>A0A9W8XJ31_9PLEO</name>
<organism evidence="2 3">
    <name type="scientific">Didymosphaeria variabile</name>
    <dbReference type="NCBI Taxonomy" id="1932322"/>
    <lineage>
        <taxon>Eukaryota</taxon>
        <taxon>Fungi</taxon>
        <taxon>Dikarya</taxon>
        <taxon>Ascomycota</taxon>
        <taxon>Pezizomycotina</taxon>
        <taxon>Dothideomycetes</taxon>
        <taxon>Pleosporomycetidae</taxon>
        <taxon>Pleosporales</taxon>
        <taxon>Massarineae</taxon>
        <taxon>Didymosphaeriaceae</taxon>
        <taxon>Didymosphaeria</taxon>
    </lineage>
</organism>
<comment type="caution">
    <text evidence="2">The sequence shown here is derived from an EMBL/GenBank/DDBJ whole genome shotgun (WGS) entry which is preliminary data.</text>
</comment>
<dbReference type="RefSeq" id="XP_056070569.1">
    <property type="nucleotide sequence ID" value="XM_056216322.1"/>
</dbReference>
<sequence length="132" mass="14035">MSDLKKIFAKDAMPPAGPYSHAVVAGPNIYVSGCIPADKEGNIINGTIAEQTKACIDNIKAILAEAGVDISRVVKVNVFLTDMANFAEMNSVYGEHFSHKPARSCVAVKQLPKGVPVEIECIAYSGTSKARL</sequence>
<dbReference type="CDD" id="cd00448">
    <property type="entry name" value="YjgF_YER057c_UK114_family"/>
    <property type="match status" value="1"/>
</dbReference>
<dbReference type="EMBL" id="JAPEUX010000005">
    <property type="protein sequence ID" value="KAJ4352213.1"/>
    <property type="molecule type" value="Genomic_DNA"/>
</dbReference>
<dbReference type="PANTHER" id="PTHR11803:SF58">
    <property type="entry name" value="PROTEIN HMF1-RELATED"/>
    <property type="match status" value="1"/>
</dbReference>
<dbReference type="GO" id="GO:0005829">
    <property type="term" value="C:cytosol"/>
    <property type="evidence" value="ECO:0007669"/>
    <property type="project" value="TreeGrafter"/>
</dbReference>
<dbReference type="Gene3D" id="3.30.1330.40">
    <property type="entry name" value="RutC-like"/>
    <property type="match status" value="1"/>
</dbReference>
<dbReference type="InterPro" id="IPR019897">
    <property type="entry name" value="RidA_CS"/>
</dbReference>
<dbReference type="OrthoDB" id="309640at2759"/>
<dbReference type="Proteomes" id="UP001140513">
    <property type="component" value="Unassembled WGS sequence"/>
</dbReference>
<dbReference type="Pfam" id="PF01042">
    <property type="entry name" value="Ribonuc_L-PSP"/>
    <property type="match status" value="1"/>
</dbReference>